<sequence length="131" mass="15282">MRQDFTNGRELCRPAITRFATNFLSLQSMLWFKKELRQMFTCDKWLSCPHAKTAVGKEISKIVLEDYSFWSQCKNIVKVSEPLVRVLRLVDGDEKLAMGYLNEVDKAKKEIKKRLKNKVSLFCVLIAFCLN</sequence>
<dbReference type="SUPFAM" id="SSF53098">
    <property type="entry name" value="Ribonuclease H-like"/>
    <property type="match status" value="1"/>
</dbReference>
<name>A0AAW2BDV1_9ROSI</name>
<gene>
    <name evidence="1" type="ORF">SO802_033736</name>
</gene>
<organism evidence="1 2">
    <name type="scientific">Lithocarpus litseifolius</name>
    <dbReference type="NCBI Taxonomy" id="425828"/>
    <lineage>
        <taxon>Eukaryota</taxon>
        <taxon>Viridiplantae</taxon>
        <taxon>Streptophyta</taxon>
        <taxon>Embryophyta</taxon>
        <taxon>Tracheophyta</taxon>
        <taxon>Spermatophyta</taxon>
        <taxon>Magnoliopsida</taxon>
        <taxon>eudicotyledons</taxon>
        <taxon>Gunneridae</taxon>
        <taxon>Pentapetalae</taxon>
        <taxon>rosids</taxon>
        <taxon>fabids</taxon>
        <taxon>Fagales</taxon>
        <taxon>Fagaceae</taxon>
        <taxon>Lithocarpus</taxon>
    </lineage>
</organism>
<dbReference type="EMBL" id="JAZDWU010000012">
    <property type="protein sequence ID" value="KAK9984211.1"/>
    <property type="molecule type" value="Genomic_DNA"/>
</dbReference>
<dbReference type="InterPro" id="IPR012337">
    <property type="entry name" value="RNaseH-like_sf"/>
</dbReference>
<evidence type="ECO:0000313" key="1">
    <source>
        <dbReference type="EMBL" id="KAK9984211.1"/>
    </source>
</evidence>
<dbReference type="Proteomes" id="UP001459277">
    <property type="component" value="Unassembled WGS sequence"/>
</dbReference>
<keyword evidence="2" id="KW-1185">Reference proteome</keyword>
<comment type="caution">
    <text evidence="1">The sequence shown here is derived from an EMBL/GenBank/DDBJ whole genome shotgun (WGS) entry which is preliminary data.</text>
</comment>
<evidence type="ECO:0000313" key="2">
    <source>
        <dbReference type="Proteomes" id="UP001459277"/>
    </source>
</evidence>
<protein>
    <submittedName>
        <fullName evidence="1">Uncharacterized protein</fullName>
    </submittedName>
</protein>
<proteinExistence type="predicted"/>
<accession>A0AAW2BDV1</accession>
<dbReference type="AlphaFoldDB" id="A0AAW2BDV1"/>
<reference evidence="1 2" key="1">
    <citation type="submission" date="2024-01" db="EMBL/GenBank/DDBJ databases">
        <title>A telomere-to-telomere, gap-free genome of sweet tea (Lithocarpus litseifolius).</title>
        <authorList>
            <person name="Zhou J."/>
        </authorList>
    </citation>
    <scope>NUCLEOTIDE SEQUENCE [LARGE SCALE GENOMIC DNA]</scope>
    <source>
        <strain evidence="1">Zhou-2022a</strain>
        <tissue evidence="1">Leaf</tissue>
    </source>
</reference>